<reference evidence="3" key="1">
    <citation type="journal article" date="2023" name="G3 (Bethesda)">
        <title>Whole genome assemblies of Zophobas morio and Tenebrio molitor.</title>
        <authorList>
            <person name="Kaur S."/>
            <person name="Stinson S.A."/>
            <person name="diCenzo G.C."/>
        </authorList>
    </citation>
    <scope>NUCLEOTIDE SEQUENCE</scope>
    <source>
        <strain evidence="3">QUZm001</strain>
    </source>
</reference>
<evidence type="ECO:0000313" key="2">
    <source>
        <dbReference type="EMBL" id="KAJ3660081.1"/>
    </source>
</evidence>
<organism evidence="3 4">
    <name type="scientific">Zophobas morio</name>
    <dbReference type="NCBI Taxonomy" id="2755281"/>
    <lineage>
        <taxon>Eukaryota</taxon>
        <taxon>Metazoa</taxon>
        <taxon>Ecdysozoa</taxon>
        <taxon>Arthropoda</taxon>
        <taxon>Hexapoda</taxon>
        <taxon>Insecta</taxon>
        <taxon>Pterygota</taxon>
        <taxon>Neoptera</taxon>
        <taxon>Endopterygota</taxon>
        <taxon>Coleoptera</taxon>
        <taxon>Polyphaga</taxon>
        <taxon>Cucujiformia</taxon>
        <taxon>Tenebrionidae</taxon>
        <taxon>Zophobas</taxon>
    </lineage>
</organism>
<protein>
    <submittedName>
        <fullName evidence="3">Uncharacterized protein</fullName>
    </submittedName>
</protein>
<dbReference type="EMBL" id="JALNTZ010000002">
    <property type="protein sequence ID" value="KAJ3660081.1"/>
    <property type="molecule type" value="Genomic_DNA"/>
</dbReference>
<proteinExistence type="predicted"/>
<evidence type="ECO:0000313" key="4">
    <source>
        <dbReference type="Proteomes" id="UP001168821"/>
    </source>
</evidence>
<gene>
    <name evidence="2" type="ORF">Zmor_004551</name>
    <name evidence="3" type="ORF">Zmor_005013</name>
</gene>
<dbReference type="AlphaFoldDB" id="A0AA38ISC7"/>
<accession>A0AA38ISC7</accession>
<feature type="region of interest" description="Disordered" evidence="1">
    <location>
        <begin position="37"/>
        <end position="83"/>
    </location>
</feature>
<dbReference type="Proteomes" id="UP001168821">
    <property type="component" value="Unassembled WGS sequence"/>
</dbReference>
<feature type="compositionally biased region" description="Basic and acidic residues" evidence="1">
    <location>
        <begin position="55"/>
        <end position="67"/>
    </location>
</feature>
<evidence type="ECO:0000256" key="1">
    <source>
        <dbReference type="SAM" id="MobiDB-lite"/>
    </source>
</evidence>
<keyword evidence="4" id="KW-1185">Reference proteome</keyword>
<dbReference type="EMBL" id="JALNTZ010000002">
    <property type="protein sequence ID" value="KAJ3660571.1"/>
    <property type="molecule type" value="Genomic_DNA"/>
</dbReference>
<evidence type="ECO:0000313" key="3">
    <source>
        <dbReference type="EMBL" id="KAJ3660571.1"/>
    </source>
</evidence>
<comment type="caution">
    <text evidence="3">The sequence shown here is derived from an EMBL/GenBank/DDBJ whole genome shotgun (WGS) entry which is preliminary data.</text>
</comment>
<sequence length="120" mass="13539">MPSVNQVCTIRVKYSKTLRPFLKNNDRGQVKNVAVLSSRSGSTGDCPRNAGSGRRTGERREQNDDGGRNTLARRRRGMNRWPMGGPCVDRRFPTCSRRGRNVRWPLVVNNFCCGLNSPVF</sequence>
<name>A0AA38ISC7_9CUCU</name>